<dbReference type="Gene3D" id="1.25.50.20">
    <property type="match status" value="2"/>
</dbReference>
<evidence type="ECO:0000313" key="24">
    <source>
        <dbReference type="EMBL" id="KAF6039658.1"/>
    </source>
</evidence>
<feature type="transmembrane region" description="Helical" evidence="20">
    <location>
        <begin position="2295"/>
        <end position="2316"/>
    </location>
</feature>
<dbReference type="GO" id="GO:0005737">
    <property type="term" value="C:cytoplasm"/>
    <property type="evidence" value="ECO:0007669"/>
    <property type="project" value="TreeGrafter"/>
</dbReference>
<sequence>MERNRKTQGLLSALLTEKVQVDSLRLQTSPLSRPASADTIDGIARLEARLSLLSTRTSSKLRSLCEGMETDEELSELHNLYSDWRNRVAHFAAQPITGCVLTFSYWIMLVRLLESQLLLPDSSYGSHVVLNSRVPKLKAAFEQHQRTCLVMRQICQELLPHCNGVAKTRLMAAVERSSSRWQGILSKLMSFSEESAAVVTNFRNLTHSLVSFAKEVGSVRRGTGGPIPEHQDDLLERQSQADVFDWKLEKLNTKYSVMRFEFTTLCSQVEQPTDMELCFSLSRHLMEGAEFMVADVKHELNDSLSVWNYFISDVNSTLLEIHKLEKLYLNERQLTIEELLEEMKTQYSADSRRHGVVSLQSAITHLTRLSAARASKLKDTMSAILEFESGMKSLNQWLKATEGSLNFTPADWQEGTVLANHQYLKQLEKEISHHSRTVTAVINLCSLLQYDKDAGYDITVKQELSAVKDRLKSRWKKLCEKIITKKEQLYDLDQVWSQMRSQTSSLISKLLEYKEKCDDHERSMSIRSRTHQFEQFSQMLKDCEAKHEDMRLLNNRLRYLTRNNMIDKSECVKKAVAQCTELWDTVYQSLSQLVKQMRKSHEAWTDFVKERDVLLIKVSNLSLTLKTDSSTRESVEEKLKKYQLKINSLLDLPVTNLRAVCTTEEHCRLDKLIQELNVSVNTLRCELRPQDDYHSVEKELELALHQTEDLEHDLESFNSDLRSSSSVPTSDLLPDESTLETDSKVKEIERRVDQIAQRAAIRRQLRPPISRLERAQSQSSALSVSSERAAADTIRSRRNTQTAHPPVTHFSTTSRSFSRRLRTRSADNPSSRTSSHDGEKDMSLRLKEIALSSPLPLTIKNLQAFNQSVLPSTFKFDWLANQGARSVTNTAITSATNLATTAEATPPFQKYLNARRRSLSQERQSNVKGAAKFPPNRTRSLSLERNLTGEALLQRSRSNTPTRQGLHNTLSPLPALSVNSQSTGFLLSAAPVLSSPSTKRSLSPLSVRFSPAVETELLSPSERREPHLEIKQCLQWMDKLEVLHTSIWSVNSVMGDNLNTLVAHCKHYNELLSQSQCYKAANFPTSTITQREQLSTRWKQVERYLSSRSDTLVRALVVSAELKNLIGRFADDITHAELKLLGGTQSKQLPCYIESVYTEEYKECNQMPYDDIELRESKSDLMTSPHNEKDSKGCTLSLPVAFLFLLLAVLLSVGVGLIVFFATGNNQVKCADADDVSGETGAQIRGNGNGVWWPDSTCLVTCIDNGYCKGDVSHPQKTTKAAPSTASPTLPTATLPTTTEITTTPGESENFSYTIFLYVTSCVMNISTCLILLQVRDVRLPLHLIPLHYDIEMRPDIYQSDPKMFTNTGRVKIDMRCDVDTDVVTIHIKQLNITTFQLTKQDGTNIDIIGGPVYDKEREFVKFPTQTKLTVGNTYTLDVGYEGPLQNDLAGLYYSSYDEVDSTTNTVTKRYILYIIHTHMLFSIYLATTQYQVTDARKAFPCFDEPALKATFTVSLLRKTGYTARSNTDVARTELQADGWIKDTFEPTVKMSTYLLAMIVCDFAQKNGTTSGGVTFRVWARKSAINQVDYALDQGIRILEYFEEFFNETYPLKKQDMIAIPDFAAGAMENWGLITYRETFMLYDPSNSDASNKFWIAAVICHELGHQWFGNLVTPSWWDDLWLNEGFARYLEYIGVNFTEPDWQMIDQTVNRDAHVTLKSDSLAASHPIYVPVEHPNDVLQIFDSISYSKGASILRMMRYFLGDHVFQAALSSYIDKRAFDSASHDDLWEAMQIEADKQGLTDREGQKINIKAILDTWILQMGYPLLDITMEPVVGNKQPIRITQKHFLLDDTQEPDPRYPSPYQYTWDVPFSFVTSKSPDFEVDETSVDWFYRTEDSKSIEIDTDSDWLIINPKQYGFYRVNYPESLWQKLIDQQNTDHTVIDPLNRAQVIDDAFNIALAGKLNIKFAMELTKYLSKEEDYFPWDAAITSLSYVSSALKRTEAYGNFKKYYSSLIKPYYNKFNNNWQFNSLEPINTQYRQSSAISLACSYKVGDCRSRAVELFKSWMNESSLSFIHPNVRSTVYCYGVDELGVVAWDYVYQRFKTENVAGEAVKLLQSLGCTDETWLLQRLLDYSVDEDKIRKQDSYIAVRAVTNNNIGRFLAWDWLRANWFDIKAKFGVGITLFGQVISSAIPSLFTEFELYQIEKFINQTGDLGTASREFAKVADQTRSNILYLERNQLDLTQWLEDSTAVSIYKASMPYDDIELRESKSDLMTSPHNGKDSKGCTLSLPMAFLLLLLAVVLSVGVGLIVFFATGNNQVKCADTDDVSGGTGAQIGGNGDGVWWPDSTCLVTCIDNGYCKDSSSSPEKTTKAASSTASPTLPTTTLPTTTEITTTPGKVRDVRLPLHLIPLHYDIEMRPDIYQSDPKMFTNTGRVKIDMRCDVETDVVTIHINKLNITTFELTKQDGTKIDIIGGPVYDKEREFVKFPTQTKLTVGNNYTLDVGYEGPLQNDLAGLYYSSYDEVDSNTNTVTKRYLATTQYQPTDARKAFPCFDEPALKATFTISLLRKAGYTALSNTDVAQTEPQADGWIKDTFEPTVKMSTYLLAMIVCDFAQKNGTTSGGVTFRVWARKSAINQVDYALDQGIRILEYFEEFFNETYPLKKQDMIAIPDFAAGAMENWGLITYRETALLYDDQVSAASNKQRVAVVVSHELAHQWFGNLVTPSWWDDLWLNEGFASYVEYIGVNFTEPDWQMLDQFVTTDVQSTLKSDSLATSHPIYVRVQHPDEINEIFDSISYGKGGSLIRMMRYFLGDSIFQNALANYINEKAYDDAHHDDLWEAMQIEADKQGLTDKAGQKINIKAILDTWILQMGYPLLDVTMEPVVGSKQPIRITQKHFLLDDSQEPDPRYPSPYQYTWDVPFSFVTSKSPDFDVDETSVDWFYRTEDSKSIEIDTDSDWLIINPKQYGFYRVNYPESLWQKLIDQQNADHTVIDPLNRAQIIDDAFNIALAGKLNIKFAMELTKYLSKEEDYFPWDAAITSLSYVSSALKRTEAYGNFKTYYSSMIKPYYEKFSNNWNFNSSDPIVKQYRQSSAISRACSYNVGDCRSRAVELFKSWMNESTSGFIHPNVRSTVYCYGVDELGVVAWDYVFQRFKTENVAGEAVKLLQSLGLLDYSVDEDKIRKQDSYIAVRAVTNNNIGRFLAWDWLRANWVDIKAKYGVGINMLGNFVSYTTSSFFTEFELQQIEDFTESVGDLGTASRAFAQAKERTTNNIKYLQRNQADLTEWLVDITQP</sequence>
<dbReference type="GO" id="GO:0043171">
    <property type="term" value="P:peptide catabolic process"/>
    <property type="evidence" value="ECO:0007669"/>
    <property type="project" value="TreeGrafter"/>
</dbReference>
<dbReference type="PRINTS" id="PR00756">
    <property type="entry name" value="ALADIPTASE"/>
</dbReference>
<dbReference type="InterPro" id="IPR014782">
    <property type="entry name" value="Peptidase_M1_dom"/>
</dbReference>
<feature type="domain" description="Aminopeptidase N-like N-terminal" evidence="23">
    <location>
        <begin position="2413"/>
        <end position="2608"/>
    </location>
</feature>
<dbReference type="OrthoDB" id="510539at2759"/>
<dbReference type="Gene3D" id="2.60.40.1730">
    <property type="entry name" value="tricorn interacting facor f3 domain"/>
    <property type="match status" value="2"/>
</dbReference>
<feature type="transmembrane region" description="Helical" evidence="20">
    <location>
        <begin position="1315"/>
        <end position="1335"/>
    </location>
</feature>
<feature type="transmembrane region" description="Helical" evidence="20">
    <location>
        <begin position="1196"/>
        <end position="1222"/>
    </location>
</feature>
<evidence type="ECO:0000256" key="13">
    <source>
        <dbReference type="ARBA" id="ARBA00023136"/>
    </source>
</evidence>
<dbReference type="CDD" id="cd09601">
    <property type="entry name" value="M1_APN-Q_like"/>
    <property type="match status" value="2"/>
</dbReference>
<comment type="caution">
    <text evidence="24">The sequence shown here is derived from an EMBL/GenBank/DDBJ whole genome shotgun (WGS) entry which is preliminary data.</text>
</comment>
<dbReference type="Gene3D" id="1.10.390.10">
    <property type="entry name" value="Neutral Protease Domain 2"/>
    <property type="match status" value="2"/>
</dbReference>
<keyword evidence="7 17" id="KW-0479">Metal-binding</keyword>
<feature type="compositionally biased region" description="Polar residues" evidence="19">
    <location>
        <begin position="718"/>
        <end position="729"/>
    </location>
</feature>
<dbReference type="FunFam" id="2.60.40.1910:FF:000006">
    <property type="entry name" value="Aminopeptidase"/>
    <property type="match status" value="2"/>
</dbReference>
<evidence type="ECO:0000256" key="12">
    <source>
        <dbReference type="ARBA" id="ARBA00023049"/>
    </source>
</evidence>
<feature type="compositionally biased region" description="Low complexity" evidence="19">
    <location>
        <begin position="775"/>
        <end position="788"/>
    </location>
</feature>
<evidence type="ECO:0000256" key="7">
    <source>
        <dbReference type="ARBA" id="ARBA00022723"/>
    </source>
</evidence>
<feature type="site" description="Transition state stabilizer" evidence="18">
    <location>
        <position position="2801"/>
    </location>
</feature>
<dbReference type="GO" id="GO:0006508">
    <property type="term" value="P:proteolysis"/>
    <property type="evidence" value="ECO:0007669"/>
    <property type="project" value="UniProtKB-KW"/>
</dbReference>
<feature type="domain" description="Peptidase M1 membrane alanine aminopeptidase" evidence="21">
    <location>
        <begin position="1590"/>
        <end position="1818"/>
    </location>
</feature>
<keyword evidence="9 17" id="KW-0862">Zinc</keyword>
<dbReference type="SUPFAM" id="SSF55486">
    <property type="entry name" value="Metalloproteases ('zincins'), catalytic domain"/>
    <property type="match status" value="2"/>
</dbReference>
<feature type="binding site" evidence="17">
    <location>
        <position position="2715"/>
    </location>
    <ligand>
        <name>Zn(2+)</name>
        <dbReference type="ChEBI" id="CHEBI:29105"/>
        <note>catalytic</note>
    </ligand>
</feature>
<evidence type="ECO:0000256" key="6">
    <source>
        <dbReference type="ARBA" id="ARBA00022692"/>
    </source>
</evidence>
<evidence type="ECO:0000256" key="20">
    <source>
        <dbReference type="SAM" id="Phobius"/>
    </source>
</evidence>
<evidence type="ECO:0000256" key="8">
    <source>
        <dbReference type="ARBA" id="ARBA00022801"/>
    </source>
</evidence>
<dbReference type="SUPFAM" id="SSF63737">
    <property type="entry name" value="Leukotriene A4 hydrolase N-terminal domain"/>
    <property type="match status" value="2"/>
</dbReference>
<dbReference type="InterPro" id="IPR042097">
    <property type="entry name" value="Aminopeptidase_N-like_N_sf"/>
</dbReference>
<evidence type="ECO:0000259" key="23">
    <source>
        <dbReference type="Pfam" id="PF17900"/>
    </source>
</evidence>
<dbReference type="InterPro" id="IPR018159">
    <property type="entry name" value="Spectrin/alpha-actinin"/>
</dbReference>
<keyword evidence="25" id="KW-1185">Reference proteome</keyword>
<dbReference type="Gene3D" id="2.60.40.1910">
    <property type="match status" value="2"/>
</dbReference>
<feature type="domain" description="Aminopeptidase N-like N-terminal" evidence="23">
    <location>
        <begin position="1346"/>
        <end position="1555"/>
    </location>
</feature>
<dbReference type="InterPro" id="IPR024571">
    <property type="entry name" value="ERAP1-like_C_dom"/>
</dbReference>
<dbReference type="InterPro" id="IPR045357">
    <property type="entry name" value="Aminopeptidase_N-like_N"/>
</dbReference>
<evidence type="ECO:0000256" key="1">
    <source>
        <dbReference type="ARBA" id="ARBA00004236"/>
    </source>
</evidence>
<evidence type="ECO:0000256" key="5">
    <source>
        <dbReference type="ARBA" id="ARBA00022670"/>
    </source>
</evidence>
<evidence type="ECO:0000259" key="22">
    <source>
        <dbReference type="Pfam" id="PF11838"/>
    </source>
</evidence>
<evidence type="ECO:0000256" key="3">
    <source>
        <dbReference type="ARBA" id="ARBA00010136"/>
    </source>
</evidence>
<dbReference type="InterPro" id="IPR027268">
    <property type="entry name" value="Peptidase_M4/M1_CTD_sf"/>
</dbReference>
<name>A0A7J7KND3_BUGNE</name>
<organism evidence="24 25">
    <name type="scientific">Bugula neritina</name>
    <name type="common">Brown bryozoan</name>
    <name type="synonym">Sertularia neritina</name>
    <dbReference type="NCBI Taxonomy" id="10212"/>
    <lineage>
        <taxon>Eukaryota</taxon>
        <taxon>Metazoa</taxon>
        <taxon>Spiralia</taxon>
        <taxon>Lophotrochozoa</taxon>
        <taxon>Bryozoa</taxon>
        <taxon>Gymnolaemata</taxon>
        <taxon>Cheilostomatida</taxon>
        <taxon>Flustrina</taxon>
        <taxon>Buguloidea</taxon>
        <taxon>Bugulidae</taxon>
        <taxon>Bugula</taxon>
    </lineage>
</organism>
<evidence type="ECO:0000256" key="19">
    <source>
        <dbReference type="SAM" id="MobiDB-lite"/>
    </source>
</evidence>
<keyword evidence="4" id="KW-1003">Cell membrane</keyword>
<dbReference type="InterPro" id="IPR050344">
    <property type="entry name" value="Peptidase_M1_aminopeptidases"/>
</dbReference>
<feature type="region of interest" description="Disordered" evidence="19">
    <location>
        <begin position="2364"/>
        <end position="2396"/>
    </location>
</feature>
<evidence type="ECO:0000256" key="9">
    <source>
        <dbReference type="ARBA" id="ARBA00022833"/>
    </source>
</evidence>
<dbReference type="PANTHER" id="PTHR11533">
    <property type="entry name" value="PROTEASE M1 ZINC METALLOPROTEASE"/>
    <property type="match status" value="1"/>
</dbReference>
<feature type="binding site" evidence="17">
    <location>
        <position position="2719"/>
    </location>
    <ligand>
        <name>Zn(2+)</name>
        <dbReference type="ChEBI" id="CHEBI:29105"/>
        <note>catalytic</note>
    </ligand>
</feature>
<dbReference type="GO" id="GO:0008270">
    <property type="term" value="F:zinc ion binding"/>
    <property type="evidence" value="ECO:0007669"/>
    <property type="project" value="InterPro"/>
</dbReference>
<dbReference type="EMBL" id="VXIV02000227">
    <property type="protein sequence ID" value="KAF6039658.1"/>
    <property type="molecule type" value="Genomic_DNA"/>
</dbReference>
<dbReference type="GO" id="GO:0042277">
    <property type="term" value="F:peptide binding"/>
    <property type="evidence" value="ECO:0007669"/>
    <property type="project" value="TreeGrafter"/>
</dbReference>
<dbReference type="GO" id="GO:0005615">
    <property type="term" value="C:extracellular space"/>
    <property type="evidence" value="ECO:0007669"/>
    <property type="project" value="TreeGrafter"/>
</dbReference>
<keyword evidence="14" id="KW-1015">Disulfide bond</keyword>
<keyword evidence="12" id="KW-0482">Metalloprotease</keyword>
<feature type="domain" description="ERAP1-like C-terminal" evidence="22">
    <location>
        <begin position="1909"/>
        <end position="2231"/>
    </location>
</feature>
<dbReference type="SUPFAM" id="SSF46966">
    <property type="entry name" value="Spectrin repeat"/>
    <property type="match status" value="2"/>
</dbReference>
<evidence type="ECO:0000256" key="11">
    <source>
        <dbReference type="ARBA" id="ARBA00022989"/>
    </source>
</evidence>
<dbReference type="Pfam" id="PF01433">
    <property type="entry name" value="Peptidase_M1"/>
    <property type="match status" value="2"/>
</dbReference>
<feature type="region of interest" description="Disordered" evidence="19">
    <location>
        <begin position="1278"/>
        <end position="1299"/>
    </location>
</feature>
<feature type="compositionally biased region" description="Low complexity" evidence="19">
    <location>
        <begin position="2365"/>
        <end position="2396"/>
    </location>
</feature>
<evidence type="ECO:0000259" key="21">
    <source>
        <dbReference type="Pfam" id="PF01433"/>
    </source>
</evidence>
<dbReference type="Pfam" id="PF17900">
    <property type="entry name" value="Peptidase_M1_N"/>
    <property type="match status" value="2"/>
</dbReference>
<feature type="region of interest" description="Disordered" evidence="19">
    <location>
        <begin position="770"/>
        <end position="841"/>
    </location>
</feature>
<evidence type="ECO:0000256" key="14">
    <source>
        <dbReference type="ARBA" id="ARBA00023157"/>
    </source>
</evidence>
<evidence type="ECO:0000313" key="25">
    <source>
        <dbReference type="Proteomes" id="UP000593567"/>
    </source>
</evidence>
<dbReference type="CDD" id="cd00176">
    <property type="entry name" value="SPEC"/>
    <property type="match status" value="1"/>
</dbReference>
<accession>A0A7J7KND3</accession>
<dbReference type="Gene3D" id="1.20.58.60">
    <property type="match status" value="1"/>
</dbReference>
<gene>
    <name evidence="24" type="ORF">EB796_002038</name>
</gene>
<protein>
    <submittedName>
        <fullName evidence="24">Uncharacterized protein</fullName>
    </submittedName>
</protein>
<keyword evidence="5" id="KW-0645">Protease</keyword>
<dbReference type="SMART" id="SM00150">
    <property type="entry name" value="SPEC"/>
    <property type="match status" value="1"/>
</dbReference>
<evidence type="ECO:0000256" key="16">
    <source>
        <dbReference type="PIRSR" id="PIRSR634016-1"/>
    </source>
</evidence>
<dbReference type="GO" id="GO:0005886">
    <property type="term" value="C:plasma membrane"/>
    <property type="evidence" value="ECO:0007669"/>
    <property type="project" value="UniProtKB-SubCell"/>
</dbReference>
<dbReference type="GO" id="GO:0070006">
    <property type="term" value="F:metalloaminopeptidase activity"/>
    <property type="evidence" value="ECO:0007669"/>
    <property type="project" value="TreeGrafter"/>
</dbReference>
<keyword evidence="11 20" id="KW-1133">Transmembrane helix</keyword>
<keyword evidence="6 20" id="KW-0812">Transmembrane</keyword>
<dbReference type="InterPro" id="IPR001930">
    <property type="entry name" value="Peptidase_M1"/>
</dbReference>
<evidence type="ECO:0000256" key="18">
    <source>
        <dbReference type="PIRSR" id="PIRSR634016-4"/>
    </source>
</evidence>
<comment type="cofactor">
    <cofactor evidence="17">
        <name>Zn(2+)</name>
        <dbReference type="ChEBI" id="CHEBI:29105"/>
    </cofactor>
    <text evidence="17">Binds 1 zinc ion per subunit.</text>
</comment>
<comment type="similarity">
    <text evidence="3">Belongs to the peptidase M1 family.</text>
</comment>
<evidence type="ECO:0000256" key="10">
    <source>
        <dbReference type="ARBA" id="ARBA00022968"/>
    </source>
</evidence>
<keyword evidence="15" id="KW-0325">Glycoprotein</keyword>
<reference evidence="24" key="1">
    <citation type="submission" date="2020-06" db="EMBL/GenBank/DDBJ databases">
        <title>Draft genome of Bugula neritina, a colonial animal packing powerful symbionts and potential medicines.</title>
        <authorList>
            <person name="Rayko M."/>
        </authorList>
    </citation>
    <scope>NUCLEOTIDE SEQUENCE [LARGE SCALE GENOMIC DNA]</scope>
    <source>
        <strain evidence="24">Kwan_BN1</strain>
    </source>
</reference>
<feature type="domain" description="ERAP1-like C-terminal" evidence="22">
    <location>
        <begin position="2962"/>
        <end position="3273"/>
    </location>
</feature>
<dbReference type="FunFam" id="1.10.390.10:FF:000016">
    <property type="entry name" value="Glutamyl aminopeptidase"/>
    <property type="match status" value="2"/>
</dbReference>
<evidence type="ECO:0000256" key="4">
    <source>
        <dbReference type="ARBA" id="ARBA00022475"/>
    </source>
</evidence>
<dbReference type="InterPro" id="IPR034016">
    <property type="entry name" value="M1_APN-typ"/>
</dbReference>
<dbReference type="FunFam" id="2.60.40.1730:FF:000012">
    <property type="entry name" value="Aminopeptidase N"/>
    <property type="match status" value="1"/>
</dbReference>
<proteinExistence type="inferred from homology"/>
<feature type="active site" description="Proton acceptor" evidence="16">
    <location>
        <position position="2716"/>
    </location>
</feature>
<dbReference type="Pfam" id="PF11838">
    <property type="entry name" value="ERAP1_C"/>
    <property type="match status" value="2"/>
</dbReference>
<dbReference type="FunFam" id="1.25.50.20:FF:000001">
    <property type="entry name" value="Aminopeptidase"/>
    <property type="match status" value="2"/>
</dbReference>
<feature type="domain" description="Peptidase M1 membrane alanine aminopeptidase" evidence="21">
    <location>
        <begin position="2643"/>
        <end position="2871"/>
    </location>
</feature>
<dbReference type="PANTHER" id="PTHR11533:SF301">
    <property type="entry name" value="AMINOPEPTIDASE"/>
    <property type="match status" value="1"/>
</dbReference>
<evidence type="ECO:0000256" key="17">
    <source>
        <dbReference type="PIRSR" id="PIRSR634016-3"/>
    </source>
</evidence>
<dbReference type="Proteomes" id="UP000593567">
    <property type="component" value="Unassembled WGS sequence"/>
</dbReference>
<keyword evidence="10" id="KW-0735">Signal-anchor</keyword>
<feature type="region of interest" description="Disordered" evidence="19">
    <location>
        <begin position="718"/>
        <end position="745"/>
    </location>
</feature>
<keyword evidence="8" id="KW-0378">Hydrolase</keyword>
<feature type="binding site" evidence="17">
    <location>
        <position position="2738"/>
    </location>
    <ligand>
        <name>Zn(2+)</name>
        <dbReference type="ChEBI" id="CHEBI:29105"/>
        <note>catalytic</note>
    </ligand>
</feature>
<evidence type="ECO:0000256" key="15">
    <source>
        <dbReference type="ARBA" id="ARBA00023180"/>
    </source>
</evidence>
<keyword evidence="13 20" id="KW-0472">Membrane</keyword>
<evidence type="ECO:0000256" key="2">
    <source>
        <dbReference type="ARBA" id="ARBA00004606"/>
    </source>
</evidence>
<comment type="subcellular location">
    <subcellularLocation>
        <location evidence="1">Cell membrane</location>
    </subcellularLocation>
    <subcellularLocation>
        <location evidence="2">Membrane</location>
        <topology evidence="2">Single-pass type II membrane protein</topology>
    </subcellularLocation>
</comment>